<dbReference type="Proteomes" id="UP000077202">
    <property type="component" value="Unassembled WGS sequence"/>
</dbReference>
<dbReference type="FunFam" id="3.80.10.10:FF:000041">
    <property type="entry name" value="LRR receptor-like serine/threonine-protein kinase ERECTA"/>
    <property type="match status" value="1"/>
</dbReference>
<evidence type="ECO:0008006" key="8">
    <source>
        <dbReference type="Google" id="ProtNLM"/>
    </source>
</evidence>
<keyword evidence="7" id="KW-1185">Reference proteome</keyword>
<dbReference type="PANTHER" id="PTHR48057:SF17">
    <property type="entry name" value="LRR RECEPTOR-LIKE SERINE_THREONINE-PROTEIN KINASE FLS2"/>
    <property type="match status" value="1"/>
</dbReference>
<dbReference type="AlphaFoldDB" id="A0A176W387"/>
<protein>
    <recommendedName>
        <fullName evidence="8">Leucine-rich repeat-containing N-terminal plant-type domain-containing protein</fullName>
    </recommendedName>
</protein>
<evidence type="ECO:0000256" key="4">
    <source>
        <dbReference type="ARBA" id="ARBA00023180"/>
    </source>
</evidence>
<evidence type="ECO:0000313" key="6">
    <source>
        <dbReference type="EMBL" id="OAE27500.1"/>
    </source>
</evidence>
<dbReference type="Gene3D" id="3.80.10.10">
    <property type="entry name" value="Ribonuclease Inhibitor"/>
    <property type="match status" value="2"/>
</dbReference>
<dbReference type="EMBL" id="LVLJ01001892">
    <property type="protein sequence ID" value="OAE27500.1"/>
    <property type="molecule type" value="Genomic_DNA"/>
</dbReference>
<reference evidence="6" key="1">
    <citation type="submission" date="2016-03" db="EMBL/GenBank/DDBJ databases">
        <title>Mechanisms controlling the formation of the plant cell surface in tip-growing cells are functionally conserved among land plants.</title>
        <authorList>
            <person name="Honkanen S."/>
            <person name="Jones V.A."/>
            <person name="Morieri G."/>
            <person name="Champion C."/>
            <person name="Hetherington A.J."/>
            <person name="Kelly S."/>
            <person name="Saint-Marcoux D."/>
            <person name="Proust H."/>
            <person name="Prescott H."/>
            <person name="Dolan L."/>
        </authorList>
    </citation>
    <scope>NUCLEOTIDE SEQUENCE [LARGE SCALE GENOMIC DNA]</scope>
    <source>
        <tissue evidence="6">Whole gametophyte</tissue>
    </source>
</reference>
<evidence type="ECO:0000256" key="3">
    <source>
        <dbReference type="ARBA" id="ARBA00022737"/>
    </source>
</evidence>
<dbReference type="InterPro" id="IPR001611">
    <property type="entry name" value="Leu-rich_rpt"/>
</dbReference>
<dbReference type="Pfam" id="PF00560">
    <property type="entry name" value="LRR_1"/>
    <property type="match status" value="3"/>
</dbReference>
<name>A0A176W387_MARPO</name>
<dbReference type="InterPro" id="IPR032675">
    <property type="entry name" value="LRR_dom_sf"/>
</dbReference>
<keyword evidence="4" id="KW-0325">Glycoprotein</keyword>
<evidence type="ECO:0000256" key="1">
    <source>
        <dbReference type="ARBA" id="ARBA00022614"/>
    </source>
</evidence>
<dbReference type="SUPFAM" id="SSF52058">
    <property type="entry name" value="L domain-like"/>
    <property type="match status" value="1"/>
</dbReference>
<evidence type="ECO:0000256" key="2">
    <source>
        <dbReference type="ARBA" id="ARBA00022729"/>
    </source>
</evidence>
<gene>
    <name evidence="6" type="ORF">AXG93_3439s1010</name>
</gene>
<evidence type="ECO:0000313" key="7">
    <source>
        <dbReference type="Proteomes" id="UP000077202"/>
    </source>
</evidence>
<feature type="region of interest" description="Disordered" evidence="5">
    <location>
        <begin position="90"/>
        <end position="110"/>
    </location>
</feature>
<proteinExistence type="predicted"/>
<evidence type="ECO:0000256" key="5">
    <source>
        <dbReference type="SAM" id="MobiDB-lite"/>
    </source>
</evidence>
<dbReference type="PANTHER" id="PTHR48057">
    <property type="entry name" value="LEUCINE-RICH REPEAT SERINE/THREONINE-PROTEIN KINASE 1"/>
    <property type="match status" value="1"/>
</dbReference>
<organism evidence="6 7">
    <name type="scientific">Marchantia polymorpha subsp. ruderalis</name>
    <dbReference type="NCBI Taxonomy" id="1480154"/>
    <lineage>
        <taxon>Eukaryota</taxon>
        <taxon>Viridiplantae</taxon>
        <taxon>Streptophyta</taxon>
        <taxon>Embryophyta</taxon>
        <taxon>Marchantiophyta</taxon>
        <taxon>Marchantiopsida</taxon>
        <taxon>Marchantiidae</taxon>
        <taxon>Marchantiales</taxon>
        <taxon>Marchantiaceae</taxon>
        <taxon>Marchantia</taxon>
    </lineage>
</organism>
<accession>A0A176W387</accession>
<feature type="compositionally biased region" description="Polar residues" evidence="5">
    <location>
        <begin position="90"/>
        <end position="99"/>
    </location>
</feature>
<dbReference type="InterPro" id="IPR052595">
    <property type="entry name" value="LRRC69/RLP"/>
</dbReference>
<feature type="region of interest" description="Disordered" evidence="5">
    <location>
        <begin position="1"/>
        <end position="52"/>
    </location>
</feature>
<keyword evidence="1" id="KW-0433">Leucine-rich repeat</keyword>
<sequence>MAKTEITGIRLSRTQARPKKRANRGRVVSESSDSSVAKTDAAALTTDEEKNKEHTLQALEGETSAVQVEAPMEVVVEPLEESTEIASLSFSPSEQTWSMGSEEVPKSKSSEEMAEDLTLSEEMFEQVVAQVSGTVVEVLEIPSPPPLEEEVRPEVEKKVLEKEPKELVGGGRVIYQVPSLGKQCPGARVPRGVGIAVGAQVSEREDQLPYGSFLTLESTSWSRLDKVFIDGNNFCGGFPRALTDMTALTKIYMFNNEFTGGLPENLGQLANLREFSFRSNQQYRELPNSLNNCTKLFLLDAAYIRLTGTLDPLRNPSLLTYINLGSSYRSKNITWENLRGHTPDLVLNSFTGTLTDDVILQWPLLQYLYLDTNAFTGPIPKSLGDLADLKDLLLNDNDFRGHIPAELGKLSNLTLLFLHNNQLSGPILTSLADLKSIH</sequence>
<comment type="caution">
    <text evidence="6">The sequence shown here is derived from an EMBL/GenBank/DDBJ whole genome shotgun (WGS) entry which is preliminary data.</text>
</comment>
<keyword evidence="2" id="KW-0732">Signal</keyword>
<keyword evidence="3" id="KW-0677">Repeat</keyword>